<sequence>MRLRKIGTLLAVLAGLVVSTQTATAAPTIIGGTTATENYPFVASLQVPGQFDHYCGASLISAQWLVTAGHCAQQDASAYAVRIGSNDRTSGGTYARITEVVVHPDFDNSRLNNDIALLHLDRAASQALVQIGSTPQPGSTVRLLGWGAENPNGQGSPRRLKQVELGVLDSERCSWWGDMTGKLCFDGKRNASACHGDSGGPAIVKSGSGWALVGATSGGQDPCGTSENIYTDVSAYSSWIGQVTGGAVRVDRH</sequence>
<dbReference type="SMART" id="SM00020">
    <property type="entry name" value="Tryp_SPc"/>
    <property type="match status" value="1"/>
</dbReference>
<dbReference type="PROSITE" id="PS50240">
    <property type="entry name" value="TRYPSIN_DOM"/>
    <property type="match status" value="1"/>
</dbReference>
<evidence type="ECO:0000256" key="2">
    <source>
        <dbReference type="ARBA" id="ARBA00023157"/>
    </source>
</evidence>
<evidence type="ECO:0000256" key="1">
    <source>
        <dbReference type="ARBA" id="ARBA00007664"/>
    </source>
</evidence>
<dbReference type="Gene3D" id="2.40.10.10">
    <property type="entry name" value="Trypsin-like serine proteases"/>
    <property type="match status" value="1"/>
</dbReference>
<dbReference type="KEGG" id="kal:KALB_1382"/>
<dbReference type="InterPro" id="IPR018114">
    <property type="entry name" value="TRYPSIN_HIS"/>
</dbReference>
<dbReference type="InterPro" id="IPR001254">
    <property type="entry name" value="Trypsin_dom"/>
</dbReference>
<feature type="signal peptide" evidence="3">
    <location>
        <begin position="1"/>
        <end position="25"/>
    </location>
</feature>
<feature type="chain" id="PRO_5004873437" evidence="3">
    <location>
        <begin position="26"/>
        <end position="253"/>
    </location>
</feature>
<dbReference type="RefSeq" id="WP_025354978.1">
    <property type="nucleotide sequence ID" value="NZ_CP007155.1"/>
</dbReference>
<keyword evidence="6" id="KW-1185">Reference proteome</keyword>
<evidence type="ECO:0000313" key="5">
    <source>
        <dbReference type="EMBL" id="AHH94755.1"/>
    </source>
</evidence>
<dbReference type="SUPFAM" id="SSF50494">
    <property type="entry name" value="Trypsin-like serine proteases"/>
    <property type="match status" value="1"/>
</dbReference>
<dbReference type="PANTHER" id="PTHR24276:SF91">
    <property type="entry name" value="AT26814P-RELATED"/>
    <property type="match status" value="1"/>
</dbReference>
<dbReference type="eggNOG" id="COG5640">
    <property type="taxonomic scope" value="Bacteria"/>
</dbReference>
<dbReference type="Proteomes" id="UP000019225">
    <property type="component" value="Chromosome"/>
</dbReference>
<protein>
    <submittedName>
        <fullName evidence="5">Putative secreted protein</fullName>
    </submittedName>
</protein>
<dbReference type="InterPro" id="IPR001314">
    <property type="entry name" value="Peptidase_S1A"/>
</dbReference>
<dbReference type="CDD" id="cd00190">
    <property type="entry name" value="Tryp_SPc"/>
    <property type="match status" value="1"/>
</dbReference>
<dbReference type="GO" id="GO:0004252">
    <property type="term" value="F:serine-type endopeptidase activity"/>
    <property type="evidence" value="ECO:0007669"/>
    <property type="project" value="InterPro"/>
</dbReference>
<dbReference type="PRINTS" id="PR00722">
    <property type="entry name" value="CHYMOTRYPSIN"/>
</dbReference>
<dbReference type="PANTHER" id="PTHR24276">
    <property type="entry name" value="POLYSERASE-RELATED"/>
    <property type="match status" value="1"/>
</dbReference>
<feature type="domain" description="Peptidase S1" evidence="4">
    <location>
        <begin position="29"/>
        <end position="245"/>
    </location>
</feature>
<dbReference type="PROSITE" id="PS00134">
    <property type="entry name" value="TRYPSIN_HIS"/>
    <property type="match status" value="1"/>
</dbReference>
<keyword evidence="3" id="KW-0732">Signal</keyword>
<dbReference type="InterPro" id="IPR043504">
    <property type="entry name" value="Peptidase_S1_PA_chymotrypsin"/>
</dbReference>
<dbReference type="AlphaFoldDB" id="W5W1U2"/>
<evidence type="ECO:0000259" key="4">
    <source>
        <dbReference type="PROSITE" id="PS50240"/>
    </source>
</evidence>
<evidence type="ECO:0000313" key="6">
    <source>
        <dbReference type="Proteomes" id="UP000019225"/>
    </source>
</evidence>
<dbReference type="FunFam" id="2.40.10.10:FF:000068">
    <property type="entry name" value="transmembrane protease serine 2"/>
    <property type="match status" value="1"/>
</dbReference>
<accession>W5W1U2</accession>
<organism evidence="5 6">
    <name type="scientific">Kutzneria albida DSM 43870</name>
    <dbReference type="NCBI Taxonomy" id="1449976"/>
    <lineage>
        <taxon>Bacteria</taxon>
        <taxon>Bacillati</taxon>
        <taxon>Actinomycetota</taxon>
        <taxon>Actinomycetes</taxon>
        <taxon>Pseudonocardiales</taxon>
        <taxon>Pseudonocardiaceae</taxon>
        <taxon>Kutzneria</taxon>
    </lineage>
</organism>
<reference evidence="5 6" key="1">
    <citation type="journal article" date="2014" name="BMC Genomics">
        <title>Complete genome sequence of producer of the glycopeptide antibiotic Aculeximycin Kutzneria albida DSM 43870T, a representative of minor genus of Pseudonocardiaceae.</title>
        <authorList>
            <person name="Rebets Y."/>
            <person name="Tokovenko B."/>
            <person name="Lushchyk I."/>
            <person name="Ruckert C."/>
            <person name="Zaburannyi N."/>
            <person name="Bechthold A."/>
            <person name="Kalinowski J."/>
            <person name="Luzhetskyy A."/>
        </authorList>
    </citation>
    <scope>NUCLEOTIDE SEQUENCE [LARGE SCALE GENOMIC DNA]</scope>
    <source>
        <strain evidence="5">DSM 43870</strain>
    </source>
</reference>
<dbReference type="OrthoDB" id="3657335at2"/>
<evidence type="ECO:0000256" key="3">
    <source>
        <dbReference type="SAM" id="SignalP"/>
    </source>
</evidence>
<dbReference type="STRING" id="1449976.KALB_1382"/>
<name>W5W1U2_9PSEU</name>
<dbReference type="EMBL" id="CP007155">
    <property type="protein sequence ID" value="AHH94755.1"/>
    <property type="molecule type" value="Genomic_DNA"/>
</dbReference>
<dbReference type="InterPro" id="IPR009003">
    <property type="entry name" value="Peptidase_S1_PA"/>
</dbReference>
<comment type="similarity">
    <text evidence="1">Belongs to the peptidase S1 family.</text>
</comment>
<proteinExistence type="inferred from homology"/>
<dbReference type="HOGENOM" id="CLU_006842_7_5_11"/>
<dbReference type="Pfam" id="PF00089">
    <property type="entry name" value="Trypsin"/>
    <property type="match status" value="1"/>
</dbReference>
<dbReference type="GO" id="GO:0006508">
    <property type="term" value="P:proteolysis"/>
    <property type="evidence" value="ECO:0007669"/>
    <property type="project" value="InterPro"/>
</dbReference>
<dbReference type="InterPro" id="IPR050430">
    <property type="entry name" value="Peptidase_S1"/>
</dbReference>
<keyword evidence="2" id="KW-1015">Disulfide bond</keyword>
<gene>
    <name evidence="5" type="ORF">KALB_1382</name>
</gene>